<dbReference type="PANTHER" id="PTHR33711">
    <property type="entry name" value="DIOXYGENASE, PUTATIVE (AFU_ORTHOLOGUE AFUA_2G02910)-RELATED"/>
    <property type="match status" value="1"/>
</dbReference>
<dbReference type="PANTHER" id="PTHR33711:SF7">
    <property type="entry name" value="INTRADIOL RING-CLEAVAGE DIOXYGENASES DOMAIN-CONTAINING PROTEIN-RELATED"/>
    <property type="match status" value="1"/>
</dbReference>
<dbReference type="Proteomes" id="UP001597452">
    <property type="component" value="Unassembled WGS sequence"/>
</dbReference>
<protein>
    <submittedName>
        <fullName evidence="5">Catechol 1,2-dioxygenase</fullName>
    </submittedName>
</protein>
<keyword evidence="3" id="KW-0560">Oxidoreductase</keyword>
<comment type="caution">
    <text evidence="5">The sequence shown here is derived from an EMBL/GenBank/DDBJ whole genome shotgun (WGS) entry which is preliminary data.</text>
</comment>
<gene>
    <name evidence="5" type="ORF">ACFSW4_11000</name>
</gene>
<dbReference type="PROSITE" id="PS00083">
    <property type="entry name" value="INTRADIOL_DIOXYGENAS"/>
    <property type="match status" value="1"/>
</dbReference>
<evidence type="ECO:0000256" key="3">
    <source>
        <dbReference type="ARBA" id="ARBA00023002"/>
    </source>
</evidence>
<evidence type="ECO:0000313" key="5">
    <source>
        <dbReference type="EMBL" id="MFD2639396.1"/>
    </source>
</evidence>
<evidence type="ECO:0000259" key="4">
    <source>
        <dbReference type="PROSITE" id="PS00083"/>
    </source>
</evidence>
<name>A0ABW5QBY2_9BACI</name>
<dbReference type="Gene3D" id="2.60.130.10">
    <property type="entry name" value="Aromatic compound dioxygenase"/>
    <property type="match status" value="1"/>
</dbReference>
<feature type="domain" description="Intradiol ring-cleavage dioxygenases" evidence="4">
    <location>
        <begin position="109"/>
        <end position="137"/>
    </location>
</feature>
<comment type="similarity">
    <text evidence="1">Belongs to the intradiol ring-cleavage dioxygenase family.</text>
</comment>
<dbReference type="InterPro" id="IPR015889">
    <property type="entry name" value="Intradiol_dOase_core"/>
</dbReference>
<proteinExistence type="inferred from homology"/>
<organism evidence="5 6">
    <name type="scientific">Piscibacillus salipiscarius</name>
    <dbReference type="NCBI Taxonomy" id="299480"/>
    <lineage>
        <taxon>Bacteria</taxon>
        <taxon>Bacillati</taxon>
        <taxon>Bacillota</taxon>
        <taxon>Bacilli</taxon>
        <taxon>Bacillales</taxon>
        <taxon>Bacillaceae</taxon>
        <taxon>Piscibacillus</taxon>
    </lineage>
</organism>
<evidence type="ECO:0000256" key="2">
    <source>
        <dbReference type="ARBA" id="ARBA00022964"/>
    </source>
</evidence>
<dbReference type="EMBL" id="JBHUMZ010000024">
    <property type="protein sequence ID" value="MFD2639396.1"/>
    <property type="molecule type" value="Genomic_DNA"/>
</dbReference>
<dbReference type="Pfam" id="PF00775">
    <property type="entry name" value="Dioxygenase_C"/>
    <property type="match status" value="1"/>
</dbReference>
<keyword evidence="2" id="KW-0223">Dioxygenase</keyword>
<reference evidence="6" key="1">
    <citation type="journal article" date="2019" name="Int. J. Syst. Evol. Microbiol.">
        <title>The Global Catalogue of Microorganisms (GCM) 10K type strain sequencing project: providing services to taxonomists for standard genome sequencing and annotation.</title>
        <authorList>
            <consortium name="The Broad Institute Genomics Platform"/>
            <consortium name="The Broad Institute Genome Sequencing Center for Infectious Disease"/>
            <person name="Wu L."/>
            <person name="Ma J."/>
        </authorList>
    </citation>
    <scope>NUCLEOTIDE SEQUENCE [LARGE SCALE GENOMIC DNA]</scope>
    <source>
        <strain evidence="6">TISTR 1571</strain>
    </source>
</reference>
<keyword evidence="6" id="KW-1185">Reference proteome</keyword>
<dbReference type="InterPro" id="IPR050770">
    <property type="entry name" value="Intradiol_RC_Dioxygenase"/>
</dbReference>
<dbReference type="RefSeq" id="WP_377329280.1">
    <property type="nucleotide sequence ID" value="NZ_JBHUMZ010000024.1"/>
</dbReference>
<dbReference type="InterPro" id="IPR000627">
    <property type="entry name" value="Intradiol_dOase_C"/>
</dbReference>
<sequence length="252" mass="28671">MSSIESEERVQEVLQLFQKHVKNFLIEAQPSNAEFNGFIRWADQIGHDREISTFINAFVSPVLIDHQITGDAQTPSTFLDVHYVEGAPILAKPYKLPMRVKEIGEKFKFSGYVRDLNGNPLKRALIDMWHVDADGHYSSHESAAPPYNLRGRFYTDENGFFEVETIVPSPYTISENGPLAELLHAVGQNTTIPAHLNIILKRKGYETLITQVFFERKNRLYEGIPSSLITQISDKNGIKEASFNFVMKDIKI</sequence>
<accession>A0ABW5QBY2</accession>
<dbReference type="SUPFAM" id="SSF49482">
    <property type="entry name" value="Aromatic compound dioxygenase"/>
    <property type="match status" value="1"/>
</dbReference>
<evidence type="ECO:0000256" key="1">
    <source>
        <dbReference type="ARBA" id="ARBA00007825"/>
    </source>
</evidence>
<evidence type="ECO:0000313" key="6">
    <source>
        <dbReference type="Proteomes" id="UP001597452"/>
    </source>
</evidence>